<feature type="transmembrane region" description="Helical" evidence="1">
    <location>
        <begin position="281"/>
        <end position="299"/>
    </location>
</feature>
<dbReference type="Proteomes" id="UP001141336">
    <property type="component" value="Unassembled WGS sequence"/>
</dbReference>
<reference evidence="2" key="1">
    <citation type="submission" date="2022-12" db="EMBL/GenBank/DDBJ databases">
        <title>Isolation and characterisation of novel Methanocorpusculum spp. from native Australian herbivores indicates the genus is ancestrally host-associated.</title>
        <authorList>
            <person name="Volmer J.G."/>
            <person name="Soo R.M."/>
            <person name="Evans P.N."/>
            <person name="Hoedt E.C."/>
            <person name="Astorga Alsina A.L."/>
            <person name="Woodcroft B.J."/>
            <person name="Tyson G.W."/>
            <person name="Hugenholtz P."/>
            <person name="Morrison M."/>
        </authorList>
    </citation>
    <scope>NUCLEOTIDE SEQUENCE</scope>
    <source>
        <strain evidence="2">CW153</strain>
    </source>
</reference>
<keyword evidence="1" id="KW-1133">Transmembrane helix</keyword>
<evidence type="ECO:0000313" key="3">
    <source>
        <dbReference type="Proteomes" id="UP001141336"/>
    </source>
</evidence>
<feature type="transmembrane region" description="Helical" evidence="1">
    <location>
        <begin position="255"/>
        <end position="275"/>
    </location>
</feature>
<evidence type="ECO:0008006" key="4">
    <source>
        <dbReference type="Google" id="ProtNLM"/>
    </source>
</evidence>
<protein>
    <recommendedName>
        <fullName evidence="4">TFIIB-type zinc ribbon-containing protein</fullName>
    </recommendedName>
</protein>
<dbReference type="EMBL" id="JAPTGC010000005">
    <property type="protein sequence ID" value="MCZ0862509.1"/>
    <property type="molecule type" value="Genomic_DNA"/>
</dbReference>
<keyword evidence="1" id="KW-0472">Membrane</keyword>
<keyword evidence="1" id="KW-0812">Transmembrane</keyword>
<keyword evidence="3" id="KW-1185">Reference proteome</keyword>
<gene>
    <name evidence="2" type="ORF">O0S09_04465</name>
</gene>
<organism evidence="2 3">
    <name type="scientific">Methanocorpusculum vombati</name>
    <dbReference type="NCBI Taxonomy" id="3002864"/>
    <lineage>
        <taxon>Archaea</taxon>
        <taxon>Methanobacteriati</taxon>
        <taxon>Methanobacteriota</taxon>
        <taxon>Stenosarchaea group</taxon>
        <taxon>Methanomicrobia</taxon>
        <taxon>Methanomicrobiales</taxon>
        <taxon>Methanocorpusculaceae</taxon>
        <taxon>Methanocorpusculum</taxon>
    </lineage>
</organism>
<accession>A0ABT4IL80</accession>
<comment type="caution">
    <text evidence="2">The sequence shown here is derived from an EMBL/GenBank/DDBJ whole genome shotgun (WGS) entry which is preliminary data.</text>
</comment>
<dbReference type="RefSeq" id="WP_268922762.1">
    <property type="nucleotide sequence ID" value="NZ_JAPTGC010000005.1"/>
</dbReference>
<sequence>MSETAKLLVTMTCPSCGGQILCEEGESLALCKYCDSVFSLDAEEGVAQVMYKLTVTTKEAEESVKNWMTYGAMAENLNKDTEIAEIYPIYLPFWRLISRGKACVCGYEEHKDGDGHTRRTPREALINREYVYNDIACMPGDLGIDSIRIPDKAQAVSFDEGDMVTFAATLSKDDSYQNGCEAIIAEAIDDGKRTMDNVTFSKGFCFPKGFTKVYYPFWIVRYIYQDRSYFATVDGITGEIVSGRAPGNVKRQGRYAGGGGTIAGALAGAGIGFIGMGEDTAGFAVPLLFVAATLIWYSYQQFRYGDEVLQGNLKGSGIAHGATIGKVDTVVTGTHDYFS</sequence>
<proteinExistence type="predicted"/>
<evidence type="ECO:0000313" key="2">
    <source>
        <dbReference type="EMBL" id="MCZ0862509.1"/>
    </source>
</evidence>
<name>A0ABT4IL80_9EURY</name>
<evidence type="ECO:0000256" key="1">
    <source>
        <dbReference type="SAM" id="Phobius"/>
    </source>
</evidence>